<keyword evidence="17" id="KW-1185">Reference proteome</keyword>
<comment type="similarity">
    <text evidence="2">Belongs to the Nudix hydrolase family. NudF subfamily.</text>
</comment>
<dbReference type="InterPro" id="IPR000086">
    <property type="entry name" value="NUDIX_hydrolase_dom"/>
</dbReference>
<feature type="binding site" evidence="13">
    <location>
        <position position="102"/>
    </location>
    <ligand>
        <name>Mg(2+)</name>
        <dbReference type="ChEBI" id="CHEBI:18420"/>
        <label>1</label>
    </ligand>
</feature>
<dbReference type="GO" id="GO:0006753">
    <property type="term" value="P:nucleoside phosphate metabolic process"/>
    <property type="evidence" value="ECO:0007669"/>
    <property type="project" value="TreeGrafter"/>
</dbReference>
<evidence type="ECO:0000256" key="3">
    <source>
        <dbReference type="ARBA" id="ARBA00012453"/>
    </source>
</evidence>
<gene>
    <name evidence="16" type="ORF">soil367_03240</name>
</gene>
<dbReference type="GO" id="GO:0046872">
    <property type="term" value="F:metal ion binding"/>
    <property type="evidence" value="ECO:0007669"/>
    <property type="project" value="UniProtKB-KW"/>
</dbReference>
<dbReference type="InterPro" id="IPR020084">
    <property type="entry name" value="NUDIX_hydrolase_CS"/>
</dbReference>
<name>A0A4P7XKN7_9ALTE</name>
<keyword evidence="6" id="KW-0378">Hydrolase</keyword>
<dbReference type="KEGG" id="hmi:soil367_03240"/>
<dbReference type="GO" id="GO:0005829">
    <property type="term" value="C:cytosol"/>
    <property type="evidence" value="ECO:0007669"/>
    <property type="project" value="TreeGrafter"/>
</dbReference>
<feature type="binding site" evidence="13">
    <location>
        <position position="86"/>
    </location>
    <ligand>
        <name>Mg(2+)</name>
        <dbReference type="ChEBI" id="CHEBI:18420"/>
        <label>1</label>
    </ligand>
</feature>
<evidence type="ECO:0000256" key="2">
    <source>
        <dbReference type="ARBA" id="ARBA00007482"/>
    </source>
</evidence>
<dbReference type="InterPro" id="IPR015797">
    <property type="entry name" value="NUDIX_hydrolase-like_dom_sf"/>
</dbReference>
<reference evidence="16 17" key="1">
    <citation type="submission" date="2018-07" db="EMBL/GenBank/DDBJ databases">
        <title>Marsedoiliclastica nanhaica gen. nov. sp. nov., a novel marine hydrocarbonoclastic bacterium isolated from an in-situ enriched hydrocarbon-degrading consortium in deep-sea sediment.</title>
        <authorList>
            <person name="Dong C."/>
            <person name="Ma T."/>
            <person name="Liu R."/>
            <person name="Shao Z."/>
        </authorList>
    </citation>
    <scope>NUCLEOTIDE SEQUENCE [LARGE SCALE GENOMIC DNA]</scope>
    <source>
        <strain evidence="17">soil36-7</strain>
    </source>
</reference>
<evidence type="ECO:0000313" key="17">
    <source>
        <dbReference type="Proteomes" id="UP000298049"/>
    </source>
</evidence>
<evidence type="ECO:0000259" key="15">
    <source>
        <dbReference type="PROSITE" id="PS51462"/>
    </source>
</evidence>
<comment type="catalytic activity">
    <reaction evidence="12">
        <text>ADP-D-ribose + H2O = D-ribose 5-phosphate + AMP + 2 H(+)</text>
        <dbReference type="Rhea" id="RHEA:10412"/>
        <dbReference type="ChEBI" id="CHEBI:15377"/>
        <dbReference type="ChEBI" id="CHEBI:15378"/>
        <dbReference type="ChEBI" id="CHEBI:57967"/>
        <dbReference type="ChEBI" id="CHEBI:78346"/>
        <dbReference type="ChEBI" id="CHEBI:456215"/>
        <dbReference type="EC" id="3.6.1.13"/>
    </reaction>
</comment>
<evidence type="ECO:0000256" key="11">
    <source>
        <dbReference type="ARBA" id="ARBA00033056"/>
    </source>
</evidence>
<protein>
    <recommendedName>
        <fullName evidence="4">ADP-ribose pyrophosphatase</fullName>
        <ecNumber evidence="3">3.6.1.13</ecNumber>
    </recommendedName>
    <alternativeName>
        <fullName evidence="9">ADP-ribose diphosphatase</fullName>
    </alternativeName>
    <alternativeName>
        <fullName evidence="11">ADP-ribose phosphohydrolase</fullName>
    </alternativeName>
    <alternativeName>
        <fullName evidence="10">Adenosine diphosphoribose pyrophosphatase</fullName>
    </alternativeName>
</protein>
<feature type="binding site" evidence="13">
    <location>
        <position position="154"/>
    </location>
    <ligand>
        <name>Mg(2+)</name>
        <dbReference type="ChEBI" id="CHEBI:18420"/>
        <label>1</label>
    </ligand>
</feature>
<feature type="domain" description="Nudix hydrolase" evidence="15">
    <location>
        <begin position="45"/>
        <end position="188"/>
    </location>
</feature>
<keyword evidence="5 13" id="KW-0479">Metal-binding</keyword>
<dbReference type="GO" id="GO:0019144">
    <property type="term" value="F:ADP-sugar diphosphatase activity"/>
    <property type="evidence" value="ECO:0007669"/>
    <property type="project" value="TreeGrafter"/>
</dbReference>
<dbReference type="Pfam" id="PF00293">
    <property type="entry name" value="NUDIX"/>
    <property type="match status" value="1"/>
</dbReference>
<evidence type="ECO:0000256" key="1">
    <source>
        <dbReference type="ARBA" id="ARBA00001946"/>
    </source>
</evidence>
<evidence type="ECO:0000256" key="4">
    <source>
        <dbReference type="ARBA" id="ARBA00013297"/>
    </source>
</evidence>
<dbReference type="SUPFAM" id="SSF55811">
    <property type="entry name" value="Nudix"/>
    <property type="match status" value="1"/>
</dbReference>
<dbReference type="PROSITE" id="PS00893">
    <property type="entry name" value="NUDIX_BOX"/>
    <property type="match status" value="1"/>
</dbReference>
<comment type="cofactor">
    <cofactor evidence="1 13">
        <name>Mg(2+)</name>
        <dbReference type="ChEBI" id="CHEBI:18420"/>
    </cofactor>
</comment>
<evidence type="ECO:0000256" key="12">
    <source>
        <dbReference type="ARBA" id="ARBA00049546"/>
    </source>
</evidence>
<evidence type="ECO:0000256" key="9">
    <source>
        <dbReference type="ARBA" id="ARBA00030162"/>
    </source>
</evidence>
<dbReference type="PANTHER" id="PTHR11839">
    <property type="entry name" value="UDP/ADP-SUGAR PYROPHOSPHATASE"/>
    <property type="match status" value="1"/>
</dbReference>
<dbReference type="AlphaFoldDB" id="A0A4P7XKN7"/>
<evidence type="ECO:0000313" key="16">
    <source>
        <dbReference type="EMBL" id="QCF27796.1"/>
    </source>
</evidence>
<sequence>MTHGDVDVSKREAVFEGFFKVERLSLRHRLFRGDWSPVFQRELFIRPDATCVLPYDPDRDEVVLIEQFRAGALGREQAPWLLELVAGIHDKDEDPVEVARREAEEEAGLTLGEVEPVLSYLVSPGGSDEFVHLYCGRVDAAGAGGIHGLDEENEDIRVHVMPAQQAIDLIGTTRVNNAAALITLQWFAAHRSALRQKWLGQ</sequence>
<dbReference type="Gene3D" id="3.90.79.10">
    <property type="entry name" value="Nucleoside Triphosphate Pyrophosphohydrolase"/>
    <property type="match status" value="1"/>
</dbReference>
<dbReference type="EMBL" id="CP031093">
    <property type="protein sequence ID" value="QCF27796.1"/>
    <property type="molecule type" value="Genomic_DNA"/>
</dbReference>
<proteinExistence type="inferred from homology"/>
<dbReference type="CDD" id="cd24155">
    <property type="entry name" value="NUDIX_ADPRase"/>
    <property type="match status" value="1"/>
</dbReference>
<dbReference type="OrthoDB" id="5292471at2"/>
<keyword evidence="7 13" id="KW-0460">Magnesium</keyword>
<dbReference type="GO" id="GO:0019693">
    <property type="term" value="P:ribose phosphate metabolic process"/>
    <property type="evidence" value="ECO:0007669"/>
    <property type="project" value="TreeGrafter"/>
</dbReference>
<dbReference type="GO" id="GO:0047631">
    <property type="term" value="F:ADP-ribose diphosphatase activity"/>
    <property type="evidence" value="ECO:0007669"/>
    <property type="project" value="UniProtKB-EC"/>
</dbReference>
<evidence type="ECO:0000256" key="7">
    <source>
        <dbReference type="ARBA" id="ARBA00022842"/>
    </source>
</evidence>
<evidence type="ECO:0000256" key="6">
    <source>
        <dbReference type="ARBA" id="ARBA00022801"/>
    </source>
</evidence>
<accession>A0A4P7XKN7</accession>
<evidence type="ECO:0000256" key="5">
    <source>
        <dbReference type="ARBA" id="ARBA00022723"/>
    </source>
</evidence>
<evidence type="ECO:0000256" key="14">
    <source>
        <dbReference type="PIRSR" id="PIRSR604385-3"/>
    </source>
</evidence>
<dbReference type="Proteomes" id="UP000298049">
    <property type="component" value="Chromosome"/>
</dbReference>
<dbReference type="InterPro" id="IPR004385">
    <property type="entry name" value="NDP_pyrophosphatase"/>
</dbReference>
<dbReference type="EC" id="3.6.1.13" evidence="3"/>
<evidence type="ECO:0000256" key="8">
    <source>
        <dbReference type="ARBA" id="ARBA00025164"/>
    </source>
</evidence>
<evidence type="ECO:0000256" key="13">
    <source>
        <dbReference type="PIRSR" id="PIRSR604385-2"/>
    </source>
</evidence>
<evidence type="ECO:0000256" key="10">
    <source>
        <dbReference type="ARBA" id="ARBA00030308"/>
    </source>
</evidence>
<dbReference type="NCBIfam" id="TIGR00052">
    <property type="entry name" value="nudix-type nucleoside diphosphatase, YffH/AdpP family"/>
    <property type="match status" value="1"/>
</dbReference>
<feature type="binding site" evidence="13">
    <location>
        <position position="106"/>
    </location>
    <ligand>
        <name>Mg(2+)</name>
        <dbReference type="ChEBI" id="CHEBI:18420"/>
        <label>1</label>
    </ligand>
</feature>
<organism evidence="16 17">
    <name type="scientific">Hydrocarboniclastica marina</name>
    <dbReference type="NCBI Taxonomy" id="2259620"/>
    <lineage>
        <taxon>Bacteria</taxon>
        <taxon>Pseudomonadati</taxon>
        <taxon>Pseudomonadota</taxon>
        <taxon>Gammaproteobacteria</taxon>
        <taxon>Alteromonadales</taxon>
        <taxon>Alteromonadaceae</taxon>
        <taxon>Hydrocarboniclastica</taxon>
    </lineage>
</organism>
<dbReference type="PROSITE" id="PS51462">
    <property type="entry name" value="NUDIX"/>
    <property type="match status" value="1"/>
</dbReference>
<dbReference type="PANTHER" id="PTHR11839:SF5">
    <property type="entry name" value="ADP-RIBOSE PYROPHOSPHATASE"/>
    <property type="match status" value="1"/>
</dbReference>
<feature type="short sequence motif" description="Nudix box" evidence="14">
    <location>
        <begin position="87"/>
        <end position="109"/>
    </location>
</feature>
<comment type="function">
    <text evidence="8">Acts on ADP-mannose and ADP-glucose as well as ADP-ribose. Prevents glycogen biosynthesis. The reaction catalyzed by this enzyme is a limiting step of the gluconeogenic process.</text>
</comment>